<proteinExistence type="predicted"/>
<evidence type="ECO:0000259" key="1">
    <source>
        <dbReference type="Pfam" id="PF13472"/>
    </source>
</evidence>
<feature type="domain" description="SGNH hydrolase-type esterase" evidence="1">
    <location>
        <begin position="216"/>
        <end position="386"/>
    </location>
</feature>
<keyword evidence="3" id="KW-1185">Reference proteome</keyword>
<dbReference type="STRING" id="301302.ERS852420_02492"/>
<gene>
    <name evidence="2" type="ORF">M72_00451</name>
</gene>
<name>A0A0M6WB23_9FIRM</name>
<evidence type="ECO:0000313" key="2">
    <source>
        <dbReference type="EMBL" id="CRL32803.1"/>
    </source>
</evidence>
<dbReference type="PANTHER" id="PTHR34407:SF1">
    <property type="entry name" value="SGNH HYDROLASE-TYPE ESTERASE DOMAIN-CONTAINING PROTEIN"/>
    <property type="match status" value="1"/>
</dbReference>
<dbReference type="Gene3D" id="3.40.50.1110">
    <property type="entry name" value="SGNH hydrolase"/>
    <property type="match status" value="1"/>
</dbReference>
<dbReference type="SUPFAM" id="SSF52266">
    <property type="entry name" value="SGNH hydrolase"/>
    <property type="match status" value="1"/>
</dbReference>
<accession>A0A0M6WB23</accession>
<dbReference type="RefSeq" id="WP_022046035.1">
    <property type="nucleotide sequence ID" value="NZ_CP173697.1"/>
</dbReference>
<dbReference type="OrthoDB" id="8233337at2"/>
<dbReference type="InterPro" id="IPR013830">
    <property type="entry name" value="SGNH_hydro"/>
</dbReference>
<dbReference type="AlphaFoldDB" id="A0A0M6WB23"/>
<dbReference type="EMBL" id="CVRR01000005">
    <property type="protein sequence ID" value="CRL32803.1"/>
    <property type="molecule type" value="Genomic_DNA"/>
</dbReference>
<protein>
    <submittedName>
        <fullName evidence="2">Acyl-CoA thioesterase I-like protein</fullName>
    </submittedName>
</protein>
<reference evidence="3" key="1">
    <citation type="submission" date="2015-05" db="EMBL/GenBank/DDBJ databases">
        <authorList>
            <consortium name="Pathogen Informatics"/>
        </authorList>
    </citation>
    <scope>NUCLEOTIDE SEQUENCE [LARGE SCALE GENOMIC DNA]</scope>
    <source>
        <strain evidence="3">M72</strain>
    </source>
</reference>
<sequence length="578" mass="65576">MNGPAAPKDPEKKRPYFYIMKDKEIFGAKQEDGSAIHFIYESDGRLINSAQIVGNITDENMLRLLETVEGFGKLVHSIGVSVETDNPKEEMEFIFQMYGKKDLYGGGTNLRCSLTGDGMERRIYLSDYTWTEDDYIPGQIKFIMSVPEKIGKASVRFYLNDGYTAPEEVEEEAVDTKSELYCTMIERSLMNLGNTYRIRKAIEKARAGKEVTLAYIGGSITQGAGATPINTECYAYKSYQLFKSRFAMRDNVKFVKAGVGGTPSELGMLRFDRDVLRDGEKPDIVVVEFAVNDEGDETKGDCYESLVRKILKLDWNPAVVLLFSVFANDWNLQDRLSPVGRLYDLPMVSIKDTVVEQFTKKPNEGRVLTKNQFFYDMFHPSNLGHTIMADCLQYLFECCDLSEHARLDAFESGLTEEGMLAQQLQMKPAIGKSFEHVRLLDKKDVYDEAKIDAGGFCATDDQLQSVEMDDRLELTPEFPYNWMYDATMPENAAFTIRIHCKALVLIFKDSGEVDVGKAYVDVDGERRMTADPHINNWQHCNAMIVFNEDEGADHTVRIEVAEEDRDKKFTILGFGYVL</sequence>
<dbReference type="InterPro" id="IPR036514">
    <property type="entry name" value="SGNH_hydro_sf"/>
</dbReference>
<dbReference type="PANTHER" id="PTHR34407">
    <property type="entry name" value="EXPRESSED PROTEIN"/>
    <property type="match status" value="1"/>
</dbReference>
<dbReference type="Pfam" id="PF13472">
    <property type="entry name" value="Lipase_GDSL_2"/>
    <property type="match status" value="1"/>
</dbReference>
<evidence type="ECO:0000313" key="3">
    <source>
        <dbReference type="Proteomes" id="UP000049979"/>
    </source>
</evidence>
<organism evidence="2 3">
    <name type="scientific">Roseburia faecis</name>
    <dbReference type="NCBI Taxonomy" id="301302"/>
    <lineage>
        <taxon>Bacteria</taxon>
        <taxon>Bacillati</taxon>
        <taxon>Bacillota</taxon>
        <taxon>Clostridia</taxon>
        <taxon>Lachnospirales</taxon>
        <taxon>Lachnospiraceae</taxon>
        <taxon>Roseburia</taxon>
    </lineage>
</organism>
<dbReference type="Proteomes" id="UP000049979">
    <property type="component" value="Unassembled WGS sequence"/>
</dbReference>
<dbReference type="CDD" id="cd00229">
    <property type="entry name" value="SGNH_hydrolase"/>
    <property type="match status" value="1"/>
</dbReference>